<keyword evidence="6" id="KW-1185">Reference proteome</keyword>
<dbReference type="InterPro" id="IPR044859">
    <property type="entry name" value="Allene_oxi_cyc_Dirigent"/>
</dbReference>
<gene>
    <name evidence="5" type="ORF">Lalb_Chr07g0190981</name>
</gene>
<evidence type="ECO:0000313" key="6">
    <source>
        <dbReference type="Proteomes" id="UP000447434"/>
    </source>
</evidence>
<keyword evidence="4" id="KW-0052">Apoplast</keyword>
<dbReference type="OrthoDB" id="1864232at2759"/>
<dbReference type="Proteomes" id="UP000447434">
    <property type="component" value="Chromosome 7"/>
</dbReference>
<dbReference type="InterPro" id="IPR004265">
    <property type="entry name" value="Dirigent"/>
</dbReference>
<evidence type="ECO:0000256" key="1">
    <source>
        <dbReference type="ARBA" id="ARBA00010746"/>
    </source>
</evidence>
<dbReference type="Gene3D" id="2.40.480.10">
    <property type="entry name" value="Allene oxide cyclase-like"/>
    <property type="match status" value="1"/>
</dbReference>
<evidence type="ECO:0000256" key="2">
    <source>
        <dbReference type="ARBA" id="ARBA00011738"/>
    </source>
</evidence>
<sequence>MGYMYKNTFPIKYSIHSLHCFHSICSQPTRASSSTMAPQSLIFFLLLSGYALASIAGEDTEFGRPLDRKILGLYKKEKHSHFTFYWHQKMSGSNATSASIVPPISKYSNSTAFGLVQIFDNPLTLGPKLNSKLVGRAEGFFASTSQSEVDFLMIQTFNFIEGKYNGSSISILGRNVAFAKIRELPVVGGSGLLRYAKGYAVLTTYFEDPKTRDAIIEYNVYVSHY</sequence>
<dbReference type="GO" id="GO:0048046">
    <property type="term" value="C:apoplast"/>
    <property type="evidence" value="ECO:0007669"/>
    <property type="project" value="UniProtKB-SubCell"/>
</dbReference>
<dbReference type="EMBL" id="WOCE01000007">
    <property type="protein sequence ID" value="KAE9610840.1"/>
    <property type="molecule type" value="Genomic_DNA"/>
</dbReference>
<name>A0A6A4QAK7_LUPAL</name>
<keyword evidence="3 4" id="KW-0964">Secreted</keyword>
<protein>
    <recommendedName>
        <fullName evidence="4">Dirigent protein</fullName>
    </recommendedName>
</protein>
<comment type="function">
    <text evidence="4">Dirigent proteins impart stereoselectivity on the phenoxy radical-coupling reaction, yielding optically active lignans from two molecules of coniferyl alcohol in the biosynthesis of lignans, flavonolignans, and alkaloids and thus plays a central role in plant secondary metabolism.</text>
</comment>
<accession>A0A6A4QAK7</accession>
<organism evidence="5 6">
    <name type="scientific">Lupinus albus</name>
    <name type="common">White lupine</name>
    <name type="synonym">Lupinus termis</name>
    <dbReference type="NCBI Taxonomy" id="3870"/>
    <lineage>
        <taxon>Eukaryota</taxon>
        <taxon>Viridiplantae</taxon>
        <taxon>Streptophyta</taxon>
        <taxon>Embryophyta</taxon>
        <taxon>Tracheophyta</taxon>
        <taxon>Spermatophyta</taxon>
        <taxon>Magnoliopsida</taxon>
        <taxon>eudicotyledons</taxon>
        <taxon>Gunneridae</taxon>
        <taxon>Pentapetalae</taxon>
        <taxon>rosids</taxon>
        <taxon>fabids</taxon>
        <taxon>Fabales</taxon>
        <taxon>Fabaceae</taxon>
        <taxon>Papilionoideae</taxon>
        <taxon>50 kb inversion clade</taxon>
        <taxon>genistoids sensu lato</taxon>
        <taxon>core genistoids</taxon>
        <taxon>Genisteae</taxon>
        <taxon>Lupinus</taxon>
    </lineage>
</organism>
<comment type="subunit">
    <text evidence="2 4">Homodimer.</text>
</comment>
<reference evidence="6" key="1">
    <citation type="journal article" date="2020" name="Nat. Commun.">
        <title>Genome sequence of the cluster root forming white lupin.</title>
        <authorList>
            <person name="Hufnagel B."/>
            <person name="Marques A."/>
            <person name="Soriano A."/>
            <person name="Marques L."/>
            <person name="Divol F."/>
            <person name="Doumas P."/>
            <person name="Sallet E."/>
            <person name="Mancinotti D."/>
            <person name="Carrere S."/>
            <person name="Marande W."/>
            <person name="Arribat S."/>
            <person name="Keller J."/>
            <person name="Huneau C."/>
            <person name="Blein T."/>
            <person name="Aime D."/>
            <person name="Laguerre M."/>
            <person name="Taylor J."/>
            <person name="Schubert V."/>
            <person name="Nelson M."/>
            <person name="Geu-Flores F."/>
            <person name="Crespi M."/>
            <person name="Gallardo-Guerrero K."/>
            <person name="Delaux P.-M."/>
            <person name="Salse J."/>
            <person name="Berges H."/>
            <person name="Guyot R."/>
            <person name="Gouzy J."/>
            <person name="Peret B."/>
        </authorList>
    </citation>
    <scope>NUCLEOTIDE SEQUENCE [LARGE SCALE GENOMIC DNA]</scope>
    <source>
        <strain evidence="6">cv. Amiga</strain>
    </source>
</reference>
<comment type="similarity">
    <text evidence="1 4">Belongs to the plant dirigent protein family.</text>
</comment>
<dbReference type="AlphaFoldDB" id="A0A6A4QAK7"/>
<dbReference type="GO" id="GO:0009699">
    <property type="term" value="P:phenylpropanoid biosynthetic process"/>
    <property type="evidence" value="ECO:0007669"/>
    <property type="project" value="UniProtKB-ARBA"/>
</dbReference>
<comment type="subcellular location">
    <subcellularLocation>
        <location evidence="4">Secreted</location>
        <location evidence="4">Extracellular space</location>
        <location evidence="4">Apoplast</location>
    </subcellularLocation>
</comment>
<evidence type="ECO:0000256" key="4">
    <source>
        <dbReference type="RuleBase" id="RU363099"/>
    </source>
</evidence>
<proteinExistence type="inferred from homology"/>
<evidence type="ECO:0000313" key="5">
    <source>
        <dbReference type="EMBL" id="KAE9610840.1"/>
    </source>
</evidence>
<comment type="caution">
    <text evidence="5">The sequence shown here is derived from an EMBL/GenBank/DDBJ whole genome shotgun (WGS) entry which is preliminary data.</text>
</comment>
<dbReference type="PANTHER" id="PTHR21495">
    <property type="entry name" value="NUCLEOPORIN-RELATED"/>
    <property type="match status" value="1"/>
</dbReference>
<evidence type="ECO:0000256" key="3">
    <source>
        <dbReference type="ARBA" id="ARBA00022525"/>
    </source>
</evidence>
<dbReference type="Pfam" id="PF03018">
    <property type="entry name" value="Dirigent"/>
    <property type="match status" value="1"/>
</dbReference>